<dbReference type="EMBL" id="LCCD01000009">
    <property type="protein sequence ID" value="KKS25124.1"/>
    <property type="molecule type" value="Genomic_DNA"/>
</dbReference>
<accession>A0A0G0XJS2</accession>
<dbReference type="CDD" id="cd04186">
    <property type="entry name" value="GT_2_like_c"/>
    <property type="match status" value="1"/>
</dbReference>
<reference evidence="2 3" key="1">
    <citation type="journal article" date="2015" name="Nature">
        <title>rRNA introns, odd ribosomes, and small enigmatic genomes across a large radiation of phyla.</title>
        <authorList>
            <person name="Brown C.T."/>
            <person name="Hug L.A."/>
            <person name="Thomas B.C."/>
            <person name="Sharon I."/>
            <person name="Castelle C.J."/>
            <person name="Singh A."/>
            <person name="Wilkins M.J."/>
            <person name="Williams K.H."/>
            <person name="Banfield J.F."/>
        </authorList>
    </citation>
    <scope>NUCLEOTIDE SEQUENCE [LARGE SCALE GENOMIC DNA]</scope>
</reference>
<dbReference type="Gene3D" id="3.90.550.10">
    <property type="entry name" value="Spore Coat Polysaccharide Biosynthesis Protein SpsA, Chain A"/>
    <property type="match status" value="1"/>
</dbReference>
<protein>
    <submittedName>
        <fullName evidence="2">Glycosyltransferase, group 1 family protein</fullName>
    </submittedName>
</protein>
<dbReference type="SUPFAM" id="SSF53448">
    <property type="entry name" value="Nucleotide-diphospho-sugar transferases"/>
    <property type="match status" value="1"/>
</dbReference>
<dbReference type="AlphaFoldDB" id="A0A0G0XJS2"/>
<keyword evidence="2" id="KW-0808">Transferase</keyword>
<dbReference type="InterPro" id="IPR001173">
    <property type="entry name" value="Glyco_trans_2-like"/>
</dbReference>
<organism evidence="2 3">
    <name type="scientific">Candidatus Jorgensenbacteria bacterium GW2011_GWF2_41_8</name>
    <dbReference type="NCBI Taxonomy" id="1618667"/>
    <lineage>
        <taxon>Bacteria</taxon>
        <taxon>Candidatus Joergenseniibacteriota</taxon>
    </lineage>
</organism>
<dbReference type="Pfam" id="PF00535">
    <property type="entry name" value="Glycos_transf_2"/>
    <property type="match status" value="1"/>
</dbReference>
<dbReference type="PANTHER" id="PTHR43179">
    <property type="entry name" value="RHAMNOSYLTRANSFERASE WBBL"/>
    <property type="match status" value="1"/>
</dbReference>
<evidence type="ECO:0000313" key="3">
    <source>
        <dbReference type="Proteomes" id="UP000033856"/>
    </source>
</evidence>
<comment type="caution">
    <text evidence="2">The sequence shown here is derived from an EMBL/GenBank/DDBJ whole genome shotgun (WGS) entry which is preliminary data.</text>
</comment>
<dbReference type="Proteomes" id="UP000033856">
    <property type="component" value="Unassembled WGS sequence"/>
</dbReference>
<feature type="domain" description="Glycosyltransferase 2-like" evidence="1">
    <location>
        <begin position="3"/>
        <end position="127"/>
    </location>
</feature>
<proteinExistence type="predicted"/>
<name>A0A0G0XJS2_9BACT</name>
<dbReference type="InterPro" id="IPR029044">
    <property type="entry name" value="Nucleotide-diphossugar_trans"/>
</dbReference>
<dbReference type="PANTHER" id="PTHR43179:SF7">
    <property type="entry name" value="RHAMNOSYLTRANSFERASE WBBL"/>
    <property type="match status" value="1"/>
</dbReference>
<sequence length="273" mass="31875">MLSIIIVNFKNPPLLRLCLKSLEQNLNAGFDYETIIVDSESSVETQNLTKEEFPKFKLLPFKTNIGYTKAVNEGIKASQGDFVLILNPDIILLKNAVETMYDFMKKNKEIGLLGPQLLNFDGTRQNSCFKFYNPLTILYRRSFLGYLPFAKKVLNNFLMTDANLTKTAKVDWLMGSAIMASKKAVGKVGLMDENFFLYMSDVDWARRFWENGYEVVYYPEVKIYHYHKRVSYGRFGIFDFLFKKETRWHLKDALKYFKKYGLFNTSRNSIYAI</sequence>
<evidence type="ECO:0000259" key="1">
    <source>
        <dbReference type="Pfam" id="PF00535"/>
    </source>
</evidence>
<dbReference type="GO" id="GO:0016740">
    <property type="term" value="F:transferase activity"/>
    <property type="evidence" value="ECO:0007669"/>
    <property type="project" value="UniProtKB-KW"/>
</dbReference>
<gene>
    <name evidence="2" type="ORF">UU83_C0009G0002</name>
</gene>
<evidence type="ECO:0000313" key="2">
    <source>
        <dbReference type="EMBL" id="KKS25124.1"/>
    </source>
</evidence>